<dbReference type="PANTHER" id="PTHR43792">
    <property type="entry name" value="GNAT FAMILY, PUTATIVE (AFU_ORTHOLOGUE AFUA_3G00765)-RELATED-RELATED"/>
    <property type="match status" value="1"/>
</dbReference>
<name>A0A2N7VRL1_9BURK</name>
<organism evidence="2 3">
    <name type="scientific">Trinickia dabaoshanensis</name>
    <dbReference type="NCBI Taxonomy" id="564714"/>
    <lineage>
        <taxon>Bacteria</taxon>
        <taxon>Pseudomonadati</taxon>
        <taxon>Pseudomonadota</taxon>
        <taxon>Betaproteobacteria</taxon>
        <taxon>Burkholderiales</taxon>
        <taxon>Burkholderiaceae</taxon>
        <taxon>Trinickia</taxon>
    </lineage>
</organism>
<dbReference type="InterPro" id="IPR016181">
    <property type="entry name" value="Acyl_CoA_acyltransferase"/>
</dbReference>
<gene>
    <name evidence="2" type="ORF">C0Z18_13315</name>
</gene>
<dbReference type="Pfam" id="PF13302">
    <property type="entry name" value="Acetyltransf_3"/>
    <property type="match status" value="1"/>
</dbReference>
<dbReference type="AlphaFoldDB" id="A0A2N7VRL1"/>
<dbReference type="SUPFAM" id="SSF55729">
    <property type="entry name" value="Acyl-CoA N-acyltransferases (Nat)"/>
    <property type="match status" value="1"/>
</dbReference>
<dbReference type="Proteomes" id="UP000235616">
    <property type="component" value="Unassembled WGS sequence"/>
</dbReference>
<accession>A0A2N7VRL1</accession>
<protein>
    <submittedName>
        <fullName evidence="2">N-acetyltransferase</fullName>
    </submittedName>
</protein>
<dbReference type="Gene3D" id="3.40.630.30">
    <property type="match status" value="1"/>
</dbReference>
<comment type="caution">
    <text evidence="2">The sequence shown here is derived from an EMBL/GenBank/DDBJ whole genome shotgun (WGS) entry which is preliminary data.</text>
</comment>
<dbReference type="OrthoDB" id="9801656at2"/>
<dbReference type="EMBL" id="PNYA01000010">
    <property type="protein sequence ID" value="PMS19794.1"/>
    <property type="molecule type" value="Genomic_DNA"/>
</dbReference>
<dbReference type="GO" id="GO:0016747">
    <property type="term" value="F:acyltransferase activity, transferring groups other than amino-acyl groups"/>
    <property type="evidence" value="ECO:0007669"/>
    <property type="project" value="InterPro"/>
</dbReference>
<evidence type="ECO:0000259" key="1">
    <source>
        <dbReference type="PROSITE" id="PS51186"/>
    </source>
</evidence>
<reference evidence="2 3" key="1">
    <citation type="submission" date="2018-01" db="EMBL/GenBank/DDBJ databases">
        <title>Whole genome analyses suggest that Burkholderia sensu lato contains two further novel genera in the rhizoxinica-symbiotica group Mycetohabitans gen. nov., and Trinickia gen. nov.: implications for the evolution of diazotrophy and nodulation in the Burkholderiaceae.</title>
        <authorList>
            <person name="Estrada-de los Santos P."/>
            <person name="Palmer M."/>
            <person name="Chavez-Ramirez B."/>
            <person name="Beukes C."/>
            <person name="Steenkamp E.T."/>
            <person name="Hirsch A.M."/>
            <person name="Manyaka P."/>
            <person name="Maluk M."/>
            <person name="Lafos M."/>
            <person name="Crook M."/>
            <person name="Gross E."/>
            <person name="Simon M.F."/>
            <person name="Bueno dos Reis Junior F."/>
            <person name="Poole P.S."/>
            <person name="Venter S.N."/>
            <person name="James E.K."/>
        </authorList>
    </citation>
    <scope>NUCLEOTIDE SEQUENCE [LARGE SCALE GENOMIC DNA]</scope>
    <source>
        <strain evidence="2 3">GIMN1.004</strain>
    </source>
</reference>
<dbReference type="InterPro" id="IPR000182">
    <property type="entry name" value="GNAT_dom"/>
</dbReference>
<sequence>MPLHDVSTLSTARLTLRPLRTEDASPLFAMYSDVEFMRYWSFPVMKRYEQAVDYVARRMQGSVTQTEIFWAIDLTATNETIGTCCLFNADLVSKRAEIGFGLHRPFWGHGYMTEAAGAAVDCAFDLLRLHRLEAEIDPRNTPSARVLERLGFVKEGLLRERWIIDDEISDGAIYGLLRTDRR</sequence>
<evidence type="ECO:0000313" key="3">
    <source>
        <dbReference type="Proteomes" id="UP000235616"/>
    </source>
</evidence>
<feature type="domain" description="N-acetyltransferase" evidence="1">
    <location>
        <begin position="14"/>
        <end position="180"/>
    </location>
</feature>
<dbReference type="PROSITE" id="PS51186">
    <property type="entry name" value="GNAT"/>
    <property type="match status" value="1"/>
</dbReference>
<proteinExistence type="predicted"/>
<keyword evidence="3" id="KW-1185">Reference proteome</keyword>
<evidence type="ECO:0000313" key="2">
    <source>
        <dbReference type="EMBL" id="PMS19794.1"/>
    </source>
</evidence>
<dbReference type="InterPro" id="IPR051531">
    <property type="entry name" value="N-acetyltransferase"/>
</dbReference>
<keyword evidence="2" id="KW-0808">Transferase</keyword>
<dbReference type="RefSeq" id="WP_102645867.1">
    <property type="nucleotide sequence ID" value="NZ_PNYA01000010.1"/>
</dbReference>